<dbReference type="PROSITE" id="PS51286">
    <property type="entry name" value="RAP"/>
    <property type="match status" value="1"/>
</dbReference>
<dbReference type="AlphaFoldDB" id="A0A8J2JK99"/>
<dbReference type="GO" id="GO:0044528">
    <property type="term" value="P:regulation of mitochondrial mRNA stability"/>
    <property type="evidence" value="ECO:0007669"/>
    <property type="project" value="InterPro"/>
</dbReference>
<evidence type="ECO:0000259" key="1">
    <source>
        <dbReference type="PROSITE" id="PS51286"/>
    </source>
</evidence>
<evidence type="ECO:0000313" key="2">
    <source>
        <dbReference type="EMBL" id="CAG7718865.1"/>
    </source>
</evidence>
<dbReference type="Proteomes" id="UP000708208">
    <property type="component" value="Unassembled WGS sequence"/>
</dbReference>
<protein>
    <recommendedName>
        <fullName evidence="1">RAP domain-containing protein</fullName>
    </recommendedName>
</protein>
<feature type="domain" description="RAP" evidence="1">
    <location>
        <begin position="656"/>
        <end position="714"/>
    </location>
</feature>
<dbReference type="InterPro" id="IPR013584">
    <property type="entry name" value="RAP"/>
</dbReference>
<gene>
    <name evidence="2" type="ORF">AFUS01_LOCUS8228</name>
</gene>
<dbReference type="EMBL" id="CAJVCH010056620">
    <property type="protein sequence ID" value="CAG7718865.1"/>
    <property type="molecule type" value="Genomic_DNA"/>
</dbReference>
<evidence type="ECO:0000313" key="3">
    <source>
        <dbReference type="Proteomes" id="UP000708208"/>
    </source>
</evidence>
<keyword evidence="3" id="KW-1185">Reference proteome</keyword>
<dbReference type="SMART" id="SM00952">
    <property type="entry name" value="RAP"/>
    <property type="match status" value="1"/>
</dbReference>
<accession>A0A8J2JK99</accession>
<dbReference type="OrthoDB" id="385235at2759"/>
<dbReference type="Pfam" id="PF06743">
    <property type="entry name" value="FAST_1"/>
    <property type="match status" value="1"/>
</dbReference>
<organism evidence="2 3">
    <name type="scientific">Allacma fusca</name>
    <dbReference type="NCBI Taxonomy" id="39272"/>
    <lineage>
        <taxon>Eukaryota</taxon>
        <taxon>Metazoa</taxon>
        <taxon>Ecdysozoa</taxon>
        <taxon>Arthropoda</taxon>
        <taxon>Hexapoda</taxon>
        <taxon>Collembola</taxon>
        <taxon>Symphypleona</taxon>
        <taxon>Sminthuridae</taxon>
        <taxon>Allacma</taxon>
    </lineage>
</organism>
<name>A0A8J2JK99_9HEXA</name>
<reference evidence="2" key="1">
    <citation type="submission" date="2021-06" db="EMBL/GenBank/DDBJ databases">
        <authorList>
            <person name="Hodson N. C."/>
            <person name="Mongue J. A."/>
            <person name="Jaron S. K."/>
        </authorList>
    </citation>
    <scope>NUCLEOTIDE SEQUENCE</scope>
</reference>
<dbReference type="Pfam" id="PF08373">
    <property type="entry name" value="RAP"/>
    <property type="match status" value="1"/>
</dbReference>
<sequence length="725" mass="83342">MALTIRVVCSNLNRNLLFVVSTKESGRLLGNKFWYSNSARSRKLGFEAFMKNKLNPGHCGEGSRRSFNSDSKINVTESTILLQQDFRIQEVPVAVLKLDPTESTSEERGPPKPYIELDPREEAAFVEAFNSYHTPHEVLRILETIPCQEVTPFVSFSILKKLFELESNFGFRNEGKSWVVSVGNGKQETFARAAIVGRLMNTIMVSDDVKTVLDTLEILRRENSQYFQDSDEFLNYHQRLCDYILVRTTEGKLTLEETCRAVCLFGELASQSTSFKIAPSLIDKMWVGIVGRENDITVNNIVQVFKTVPHFKKSQRLVYNLVDNYLLTFWWRMDSDAVAQFCDIIESKRLKNEWDSALSGRMLRTLSRCTSLNIHQVTQDQLFKILTCFLQQNFCDVTIQTVLIKYMKAKQDKITKPEVITLVMDYVKKFRLRSSHIMDVVAKFVIKHNGKNLSPPQLTSIVTTFGHLNYQPDEGMKFWNVVEDVLEDKFIQFAPRDITNILLACVYLEKYPLNFASRIFSPYFLDRIHANEPNFSDLQSVRCQLKLLDFSLHLDCGWKYGGPYLPKDLSAHSIFRDGRIKRSMKMITNSIEKFIDVENSVDFDVLLPSIPLSDLYIVDVLIIPMKASDEQRHSFLRSRISSHKDGLGLSDQLNFTSIIVNIPEHFSSDGVTLIGPQAMRLRHLRKLGFTVVNLRHDEISKLRSPKALEEFLKEKLNCNHVTEDA</sequence>
<comment type="caution">
    <text evidence="2">The sequence shown here is derived from an EMBL/GenBank/DDBJ whole genome shotgun (WGS) entry which is preliminary data.</text>
</comment>
<proteinExistence type="predicted"/>
<dbReference type="InterPro" id="IPR010622">
    <property type="entry name" value="FAST_Leu-rich"/>
</dbReference>